<dbReference type="PRINTS" id="PR01270">
    <property type="entry name" value="HDASUPER"/>
</dbReference>
<feature type="binding site" evidence="12">
    <location>
        <position position="173"/>
    </location>
    <ligand>
        <name>a divalent metal cation</name>
        <dbReference type="ChEBI" id="CHEBI:60240"/>
    </ligand>
</feature>
<evidence type="ECO:0000256" key="4">
    <source>
        <dbReference type="ARBA" id="ARBA00022853"/>
    </source>
</evidence>
<evidence type="ECO:0000256" key="8">
    <source>
        <dbReference type="ARBA" id="ARBA00048287"/>
    </source>
</evidence>
<evidence type="ECO:0000256" key="2">
    <source>
        <dbReference type="ARBA" id="ARBA00022491"/>
    </source>
</evidence>
<organism evidence="15 16">
    <name type="scientific">Spodoptera littoralis</name>
    <name type="common">Egyptian cotton leafworm</name>
    <dbReference type="NCBI Taxonomy" id="7109"/>
    <lineage>
        <taxon>Eukaryota</taxon>
        <taxon>Metazoa</taxon>
        <taxon>Ecdysozoa</taxon>
        <taxon>Arthropoda</taxon>
        <taxon>Hexapoda</taxon>
        <taxon>Insecta</taxon>
        <taxon>Pterygota</taxon>
        <taxon>Neoptera</taxon>
        <taxon>Endopterygota</taxon>
        <taxon>Lepidoptera</taxon>
        <taxon>Glossata</taxon>
        <taxon>Ditrysia</taxon>
        <taxon>Noctuoidea</taxon>
        <taxon>Noctuidae</taxon>
        <taxon>Amphipyrinae</taxon>
        <taxon>Spodoptera</taxon>
    </lineage>
</organism>
<evidence type="ECO:0000256" key="13">
    <source>
        <dbReference type="SAM" id="MobiDB-lite"/>
    </source>
</evidence>
<dbReference type="AlphaFoldDB" id="A0A9P0I7B6"/>
<keyword evidence="4 9" id="KW-0156">Chromatin regulator</keyword>
<dbReference type="InterPro" id="IPR003084">
    <property type="entry name" value="HDAC_I/II"/>
</dbReference>
<dbReference type="GO" id="GO:0005634">
    <property type="term" value="C:nucleus"/>
    <property type="evidence" value="ECO:0007669"/>
    <property type="project" value="UniProtKB-SubCell"/>
</dbReference>
<proteinExistence type="inferred from homology"/>
<dbReference type="PIRSF" id="PIRSF037913">
    <property type="entry name" value="His_deacetylse_1"/>
    <property type="match status" value="1"/>
</dbReference>
<keyword evidence="3 9" id="KW-0378">Hydrolase</keyword>
<keyword evidence="7 9" id="KW-0539">Nucleus</keyword>
<dbReference type="PRINTS" id="PR01271">
    <property type="entry name" value="HISDACETLASE"/>
</dbReference>
<evidence type="ECO:0000256" key="7">
    <source>
        <dbReference type="ARBA" id="ARBA00023242"/>
    </source>
</evidence>
<keyword evidence="5 9" id="KW-0805">Transcription regulation</keyword>
<evidence type="ECO:0000256" key="3">
    <source>
        <dbReference type="ARBA" id="ARBA00022801"/>
    </source>
</evidence>
<evidence type="ECO:0000313" key="16">
    <source>
        <dbReference type="Proteomes" id="UP001153321"/>
    </source>
</evidence>
<evidence type="ECO:0000313" key="15">
    <source>
        <dbReference type="EMBL" id="CAH1641273.1"/>
    </source>
</evidence>
<evidence type="ECO:0000256" key="5">
    <source>
        <dbReference type="ARBA" id="ARBA00023015"/>
    </source>
</evidence>
<protein>
    <recommendedName>
        <fullName evidence="9">Histone deacetylase</fullName>
        <ecNumber evidence="9">3.5.1.98</ecNumber>
    </recommendedName>
</protein>
<sequence length="473" mass="53740">MTQHKVAYFYNADVGNFHYGPGHPMKPHRLSVTHSLVLNYGLHKKMQIYKPYRASAHDMCRFHSEDYIEFLQNVTPQNIQSYSKDLLHYNVGDDCPVFEGLFDFCSMYTGASLEGAMKLNNNACDIAINWSGGLHHAKKFEPSGFCYVNDIVIAILELLKYHPRVLYIDIDVHHGDGVQEAFYLTDRVMTVSFHKYGNYFFPGTGDMYEIGAESGRYYSVNVPLKEGIDDQSYVQTGAYGAKFQMGAVRRPYPNVHGVTAVSKKLGASMRWLARVFKPVISNVMEFYRPTAIVLQCGADSLAGDRLGCFSLSTRGHGECVKFVKNLNVPTLVVGGGGYTLRNVARCWTYETSLLVDENISNELPYTEYLEFFAPDFQLHPEINSTNNANSKQYLEAISKHVYDNLKMCQHSPAVQMTHVPGDFFPEEYRIKDEPDPDVRISQEEADKMVDAKNEFYEDEKDNDKEPVVENKDP</sequence>
<feature type="active site" description="Proton acceptor" evidence="10">
    <location>
        <position position="136"/>
    </location>
</feature>
<name>A0A9P0I7B6_SPOLI</name>
<reference evidence="15" key="1">
    <citation type="submission" date="2022-02" db="EMBL/GenBank/DDBJ databases">
        <authorList>
            <person name="King R."/>
        </authorList>
    </citation>
    <scope>NUCLEOTIDE SEQUENCE</scope>
</reference>
<feature type="binding site" evidence="11">
    <location>
        <position position="144"/>
    </location>
    <ligand>
        <name>substrate</name>
    </ligand>
</feature>
<gene>
    <name evidence="15" type="ORF">SPLIT_LOCUS6629</name>
</gene>
<feature type="domain" description="Histone deacetylase" evidence="14">
    <location>
        <begin position="23"/>
        <end position="235"/>
    </location>
</feature>
<evidence type="ECO:0000256" key="1">
    <source>
        <dbReference type="ARBA" id="ARBA00004123"/>
    </source>
</evidence>
<feature type="binding site" evidence="12">
    <location>
        <position position="171"/>
    </location>
    <ligand>
        <name>a divalent metal cation</name>
        <dbReference type="ChEBI" id="CHEBI:60240"/>
    </ligand>
</feature>
<comment type="similarity">
    <text evidence="9">Belongs to the histone deacetylase family. HD Type 1 subfamily.</text>
</comment>
<feature type="domain" description="Histone deacetylase" evidence="14">
    <location>
        <begin position="272"/>
        <end position="352"/>
    </location>
</feature>
<evidence type="ECO:0000256" key="9">
    <source>
        <dbReference type="PIRNR" id="PIRNR037913"/>
    </source>
</evidence>
<dbReference type="SUPFAM" id="SSF52768">
    <property type="entry name" value="Arginase/deacetylase"/>
    <property type="match status" value="2"/>
</dbReference>
<dbReference type="EMBL" id="LR824553">
    <property type="protein sequence ID" value="CAH1641273.1"/>
    <property type="molecule type" value="Genomic_DNA"/>
</dbReference>
<dbReference type="Pfam" id="PF00850">
    <property type="entry name" value="Hist_deacetyl"/>
    <property type="match status" value="2"/>
</dbReference>
<dbReference type="EC" id="3.5.1.98" evidence="9"/>
<dbReference type="GO" id="GO:0141221">
    <property type="term" value="F:histone deacetylase activity, hydrolytic mechanism"/>
    <property type="evidence" value="ECO:0007669"/>
    <property type="project" value="UniProtKB-EC"/>
</dbReference>
<dbReference type="Gene3D" id="3.40.800.20">
    <property type="entry name" value="Histone deacetylase domain"/>
    <property type="match status" value="1"/>
</dbReference>
<feature type="region of interest" description="Disordered" evidence="13">
    <location>
        <begin position="431"/>
        <end position="473"/>
    </location>
</feature>
<comment type="subcellular location">
    <subcellularLocation>
        <location evidence="1 9">Nucleus</location>
    </subcellularLocation>
</comment>
<evidence type="ECO:0000259" key="14">
    <source>
        <dbReference type="Pfam" id="PF00850"/>
    </source>
</evidence>
<dbReference type="CDD" id="cd10005">
    <property type="entry name" value="HDAC3"/>
    <property type="match status" value="1"/>
</dbReference>
<keyword evidence="16" id="KW-1185">Reference proteome</keyword>
<feature type="binding site" evidence="12">
    <location>
        <position position="299"/>
    </location>
    <ligand>
        <name>a divalent metal cation</name>
        <dbReference type="ChEBI" id="CHEBI:60240"/>
    </ligand>
</feature>
<dbReference type="Proteomes" id="UP001153321">
    <property type="component" value="Chromosome 22"/>
</dbReference>
<feature type="binding site" evidence="11">
    <location>
        <position position="338"/>
    </location>
    <ligand>
        <name>substrate</name>
    </ligand>
</feature>
<dbReference type="PANTHER" id="PTHR10625">
    <property type="entry name" value="HISTONE DEACETYLASE HDAC1-RELATED"/>
    <property type="match status" value="1"/>
</dbReference>
<dbReference type="PANTHER" id="PTHR10625:SF36">
    <property type="entry name" value="HISTONE DEACETYLASE 3"/>
    <property type="match status" value="1"/>
</dbReference>
<accession>A0A9P0I7B6</accession>
<dbReference type="GO" id="GO:0046872">
    <property type="term" value="F:metal ion binding"/>
    <property type="evidence" value="ECO:0007669"/>
    <property type="project" value="UniProtKB-KW"/>
</dbReference>
<dbReference type="InterPro" id="IPR000286">
    <property type="entry name" value="HDACs"/>
</dbReference>
<dbReference type="InterPro" id="IPR037138">
    <property type="entry name" value="His_deacetylse_dom_sf"/>
</dbReference>
<evidence type="ECO:0000256" key="10">
    <source>
        <dbReference type="PIRSR" id="PIRSR037913-1"/>
    </source>
</evidence>
<evidence type="ECO:0000256" key="12">
    <source>
        <dbReference type="PIRSR" id="PIRSR037913-3"/>
    </source>
</evidence>
<comment type="catalytic activity">
    <reaction evidence="8 9">
        <text>N(6)-acetyl-L-lysyl-[histone] + H2O = L-lysyl-[histone] + acetate</text>
        <dbReference type="Rhea" id="RHEA:58196"/>
        <dbReference type="Rhea" id="RHEA-COMP:9845"/>
        <dbReference type="Rhea" id="RHEA-COMP:11338"/>
        <dbReference type="ChEBI" id="CHEBI:15377"/>
        <dbReference type="ChEBI" id="CHEBI:29969"/>
        <dbReference type="ChEBI" id="CHEBI:30089"/>
        <dbReference type="ChEBI" id="CHEBI:61930"/>
        <dbReference type="EC" id="3.5.1.98"/>
    </reaction>
</comment>
<dbReference type="GO" id="GO:0040029">
    <property type="term" value="P:epigenetic regulation of gene expression"/>
    <property type="evidence" value="ECO:0007669"/>
    <property type="project" value="TreeGrafter"/>
</dbReference>
<dbReference type="InterPro" id="IPR023801">
    <property type="entry name" value="His_deacetylse_dom"/>
</dbReference>
<keyword evidence="2" id="KW-0678">Repressor</keyword>
<evidence type="ECO:0000256" key="6">
    <source>
        <dbReference type="ARBA" id="ARBA00023163"/>
    </source>
</evidence>
<keyword evidence="6 9" id="KW-0804">Transcription</keyword>
<evidence type="ECO:0000256" key="11">
    <source>
        <dbReference type="PIRSR" id="PIRSR037913-2"/>
    </source>
</evidence>
<keyword evidence="12" id="KW-0479">Metal-binding</keyword>
<feature type="binding site" evidence="11">
    <location>
        <position position="94"/>
    </location>
    <ligand>
        <name>substrate</name>
    </ligand>
</feature>
<dbReference type="InterPro" id="IPR023696">
    <property type="entry name" value="Ureohydrolase_dom_sf"/>
</dbReference>